<proteinExistence type="predicted"/>
<protein>
    <submittedName>
        <fullName evidence="1">Uncharacterized protein</fullName>
    </submittedName>
</protein>
<feature type="non-terminal residue" evidence="1">
    <location>
        <position position="35"/>
    </location>
</feature>
<dbReference type="EMBL" id="AB499654">
    <property type="protein sequence ID" value="BAI66240.1"/>
    <property type="molecule type" value="Genomic_DNA"/>
</dbReference>
<dbReference type="EMBL" id="AB499662">
    <property type="protein sequence ID" value="BAI66256.1"/>
    <property type="molecule type" value="Genomic_DNA"/>
</dbReference>
<dbReference type="EMBL" id="AB499661">
    <property type="protein sequence ID" value="BAI66254.1"/>
    <property type="molecule type" value="Genomic_DNA"/>
</dbReference>
<accession>D2KWJ9</accession>
<dbReference type="EMBL" id="AB499655">
    <property type="protein sequence ID" value="BAI66242.1"/>
    <property type="molecule type" value="Genomic_DNA"/>
</dbReference>
<reference evidence="1" key="1">
    <citation type="journal article" date="2010" name="J. Phycol.">
        <title>PHYLOGEOGRAPHY OF CUTLERIA CYLINDRICA (CUTLERIALES, PHAEOPHYCEAE) IN NORTHEASTERN ASIA, AND THE IDENTITY OF AN INTRODUCED POPULATION IN CALIFORNIA.</title>
        <authorList>
            <person name="Kogishi K."/>
            <person name="Kitayama T."/>
            <person name="Millar K.A."/>
            <person name="Hanyuda T."/>
            <person name="Kawai H."/>
        </authorList>
    </citation>
    <scope>NUCLEOTIDE SEQUENCE</scope>
</reference>
<geneLocation type="mitochondrion" evidence="1"/>
<keyword evidence="1" id="KW-0496">Mitochondrion</keyword>
<organism evidence="1">
    <name type="scientific">Mutimo cylindricus</name>
    <dbReference type="NCBI Taxonomy" id="1948892"/>
    <lineage>
        <taxon>Eukaryota</taxon>
        <taxon>Sar</taxon>
        <taxon>Stramenopiles</taxon>
        <taxon>Ochrophyta</taxon>
        <taxon>PX clade</taxon>
        <taxon>Phaeophyceae</taxon>
        <taxon>Cutleriales</taxon>
        <taxon>Cutleriaceae</taxon>
        <taxon>Mutimo</taxon>
    </lineage>
</organism>
<dbReference type="AlphaFoldDB" id="D2KWJ9"/>
<dbReference type="EMBL" id="AB499659">
    <property type="protein sequence ID" value="BAI66250.1"/>
    <property type="molecule type" value="Genomic_DNA"/>
</dbReference>
<name>D2KWJ9_9PHAE</name>
<sequence length="35" mass="4229">MVNSKKCSKDDLTHFYNQCQIFKKYCQFGLWSYSS</sequence>
<evidence type="ECO:0000313" key="1">
    <source>
        <dbReference type="EMBL" id="BAI66240.1"/>
    </source>
</evidence>